<feature type="region of interest" description="Disordered" evidence="1">
    <location>
        <begin position="88"/>
        <end position="160"/>
    </location>
</feature>
<name>E2BFX3_HARSA</name>
<keyword evidence="2" id="KW-0732">Signal</keyword>
<feature type="compositionally biased region" description="Polar residues" evidence="1">
    <location>
        <begin position="513"/>
        <end position="524"/>
    </location>
</feature>
<evidence type="ECO:0000313" key="3">
    <source>
        <dbReference type="EMBL" id="EFN85375.1"/>
    </source>
</evidence>
<evidence type="ECO:0000313" key="4">
    <source>
        <dbReference type="Proteomes" id="UP000008237"/>
    </source>
</evidence>
<keyword evidence="4" id="KW-1185">Reference proteome</keyword>
<feature type="region of interest" description="Disordered" evidence="1">
    <location>
        <begin position="437"/>
        <end position="484"/>
    </location>
</feature>
<dbReference type="EMBL" id="GL448096">
    <property type="protein sequence ID" value="EFN85375.1"/>
    <property type="molecule type" value="Genomic_DNA"/>
</dbReference>
<dbReference type="OMA" id="PPIFNAR"/>
<feature type="region of interest" description="Disordered" evidence="1">
    <location>
        <begin position="194"/>
        <end position="224"/>
    </location>
</feature>
<proteinExistence type="predicted"/>
<evidence type="ECO:0000256" key="1">
    <source>
        <dbReference type="SAM" id="MobiDB-lite"/>
    </source>
</evidence>
<protein>
    <submittedName>
        <fullName evidence="3">Uncharacterized protein</fullName>
    </submittedName>
</protein>
<reference evidence="3 4" key="1">
    <citation type="journal article" date="2010" name="Science">
        <title>Genomic comparison of the ants Camponotus floridanus and Harpegnathos saltator.</title>
        <authorList>
            <person name="Bonasio R."/>
            <person name="Zhang G."/>
            <person name="Ye C."/>
            <person name="Mutti N.S."/>
            <person name="Fang X."/>
            <person name="Qin N."/>
            <person name="Donahue G."/>
            <person name="Yang P."/>
            <person name="Li Q."/>
            <person name="Li C."/>
            <person name="Zhang P."/>
            <person name="Huang Z."/>
            <person name="Berger S.L."/>
            <person name="Reinberg D."/>
            <person name="Wang J."/>
            <person name="Liebig J."/>
        </authorList>
    </citation>
    <scope>NUCLEOTIDE SEQUENCE [LARGE SCALE GENOMIC DNA]</scope>
    <source>
        <strain evidence="3 4">R22 G/1</strain>
    </source>
</reference>
<feature type="compositionally biased region" description="Pro residues" evidence="1">
    <location>
        <begin position="90"/>
        <end position="103"/>
    </location>
</feature>
<organism evidence="4">
    <name type="scientific">Harpegnathos saltator</name>
    <name type="common">Jerdon's jumping ant</name>
    <dbReference type="NCBI Taxonomy" id="610380"/>
    <lineage>
        <taxon>Eukaryota</taxon>
        <taxon>Metazoa</taxon>
        <taxon>Ecdysozoa</taxon>
        <taxon>Arthropoda</taxon>
        <taxon>Hexapoda</taxon>
        <taxon>Insecta</taxon>
        <taxon>Pterygota</taxon>
        <taxon>Neoptera</taxon>
        <taxon>Endopterygota</taxon>
        <taxon>Hymenoptera</taxon>
        <taxon>Apocrita</taxon>
        <taxon>Aculeata</taxon>
        <taxon>Formicoidea</taxon>
        <taxon>Formicidae</taxon>
        <taxon>Ponerinae</taxon>
        <taxon>Ponerini</taxon>
        <taxon>Harpegnathos</taxon>
    </lineage>
</organism>
<feature type="region of interest" description="Disordered" evidence="1">
    <location>
        <begin position="501"/>
        <end position="528"/>
    </location>
</feature>
<evidence type="ECO:0000256" key="2">
    <source>
        <dbReference type="SAM" id="SignalP"/>
    </source>
</evidence>
<feature type="region of interest" description="Disordered" evidence="1">
    <location>
        <begin position="336"/>
        <end position="373"/>
    </location>
</feature>
<dbReference type="Proteomes" id="UP000008237">
    <property type="component" value="Unassembled WGS sequence"/>
</dbReference>
<dbReference type="STRING" id="610380.E2BFX3"/>
<dbReference type="OrthoDB" id="6630523at2759"/>
<feature type="signal peptide" evidence="2">
    <location>
        <begin position="1"/>
        <end position="18"/>
    </location>
</feature>
<feature type="region of interest" description="Disordered" evidence="1">
    <location>
        <begin position="655"/>
        <end position="745"/>
    </location>
</feature>
<sequence length="1108" mass="119544">MDPRRVLLFSALLACALGASPSSFKNARDMERPDLARRARRIGLNEYLVPPPPPKFPPGRTARLVPPTESGYFSKLMSWLNPFNYVPSSQSPPLPPPPPPPPRLEAHPHQPKFIQPPPPLPPISGSSASGYGDSSPPIYDRPPLPPIFNHHSTEHHAPKRNCNPCDKVPWVPINADAPHHSSADASFVAAPSLPSLPLQSSPSGGGYLPPQNPSTHDAYHAASQQVRAPDLSFAPPSSTASQNAALLSPLPSPQLYPGASPPLFQATDFNYPVQLPTLGGIAEYLDAAPPSGNDPLLSNDVFPTVAASAPNNAHLRQNIYPSGSWAHSSPGLAHQDFGYTPTGASNSGLGEPHVQSLGGHGDLFSSGSQVTQGHAVDPAVNAQKFDDTVGHHRVTLGPTDQRGFFGGLAVADHQSLGAGAGAGDLLDNSSRIVPNPPSNYGISGLDRPPNNYEHRYNDLSSSSSVVTDSHAPPRAADGSAAKIEDPIHFEESPLLDLTHKGESRTDLSPIPPTSNALTDSNESAETGRAATTLPPGVELFGVGGVPGAPAYTESRFPANGLLKTIELSGSLDPDKSNSIDESANAQVASGVYHGPRTEPGEQKVSYFQSLSHSLTGYFRPDVSSTTSRSTERGSFWGSSANVYVDGQQAEYDGSAENVDVDAEDTNDTRDVSQQGPKRNKKVQVIIPYTSKHTPVPFQPVREQNYGRKVSYRGDSGRDNYVSEESRSKIKVTDLPVNPSRRKHPQTWQNATVAISEEVTGKPAAGIKEYSKGTTASTISPSSAKTYLFPSKQIPDKYLTTTEPIDHADDSRNVKDESVKSFTLGGFSFNDQKYEASSSNRVEGPRIQVTKRQLREVGEPNLERSSATPPPCFLFKVIIGDKDQHKVSSEGSVDIVTARTINDHFTWQGFPMDFSLVSKERVYVVTPQPVVTTPRTTTTMAVERSPKTSTEASEVDTDTGVITNRTDPFESIEKAYQVLPQAVNNLAVASTGPDSVPLWGIMEHEEFGSLGDSDQDDHEDEAEIPVLYEGHSKACVAVGRNDLSIRQEQRLVALIETIEANERRLGGRKQDFIFSDFILRTEFRKNQQLRFQNAFGVACQAMTHLHGEC</sequence>
<gene>
    <name evidence="3" type="ORF">EAI_14590</name>
</gene>
<accession>E2BFX3</accession>
<feature type="region of interest" description="Disordered" evidence="1">
    <location>
        <begin position="935"/>
        <end position="963"/>
    </location>
</feature>
<dbReference type="AlphaFoldDB" id="E2BFX3"/>
<feature type="compositionally biased region" description="Low complexity" evidence="1">
    <location>
        <begin position="123"/>
        <end position="138"/>
    </location>
</feature>
<dbReference type="InParanoid" id="E2BFX3"/>
<feature type="chain" id="PRO_5003157818" evidence="2">
    <location>
        <begin position="19"/>
        <end position="1108"/>
    </location>
</feature>